<name>A0ABW2V2I4_9BACL</name>
<evidence type="ECO:0000256" key="10">
    <source>
        <dbReference type="SAM" id="MobiDB-lite"/>
    </source>
</evidence>
<organism evidence="14 15">
    <name type="scientific">Paenibacillus thermoaerophilus</name>
    <dbReference type="NCBI Taxonomy" id="1215385"/>
    <lineage>
        <taxon>Bacteria</taxon>
        <taxon>Bacillati</taxon>
        <taxon>Bacillota</taxon>
        <taxon>Bacilli</taxon>
        <taxon>Bacillales</taxon>
        <taxon>Paenibacillaceae</taxon>
        <taxon>Paenibacillus</taxon>
    </lineage>
</organism>
<dbReference type="InterPro" id="IPR045851">
    <property type="entry name" value="AMP-bd_C_sf"/>
</dbReference>
<dbReference type="InterPro" id="IPR000067">
    <property type="entry name" value="FlgMring_FliF"/>
</dbReference>
<evidence type="ECO:0000313" key="14">
    <source>
        <dbReference type="EMBL" id="MFC7749738.1"/>
    </source>
</evidence>
<keyword evidence="6 11" id="KW-1133">Transmembrane helix</keyword>
<dbReference type="InterPro" id="IPR013556">
    <property type="entry name" value="Flag_M-ring_C"/>
</dbReference>
<keyword evidence="5 11" id="KW-0812">Transmembrane</keyword>
<evidence type="ECO:0000256" key="1">
    <source>
        <dbReference type="ARBA" id="ARBA00004117"/>
    </source>
</evidence>
<keyword evidence="15" id="KW-1185">Reference proteome</keyword>
<keyword evidence="14" id="KW-0969">Cilium</keyword>
<evidence type="ECO:0000256" key="11">
    <source>
        <dbReference type="SAM" id="Phobius"/>
    </source>
</evidence>
<evidence type="ECO:0000256" key="9">
    <source>
        <dbReference type="PIRNR" id="PIRNR004862"/>
    </source>
</evidence>
<evidence type="ECO:0000256" key="3">
    <source>
        <dbReference type="ARBA" id="ARBA00007971"/>
    </source>
</evidence>
<comment type="caution">
    <text evidence="14">The sequence shown here is derived from an EMBL/GenBank/DDBJ whole genome shotgun (WGS) entry which is preliminary data.</text>
</comment>
<protein>
    <recommendedName>
        <fullName evidence="9">Flagellar M-ring protein</fullName>
    </recommendedName>
</protein>
<comment type="subcellular location">
    <subcellularLocation>
        <location evidence="1 9">Bacterial flagellum basal body</location>
    </subcellularLocation>
    <subcellularLocation>
        <location evidence="2">Cell membrane</location>
        <topology evidence="2">Multi-pass membrane protein</topology>
    </subcellularLocation>
</comment>
<evidence type="ECO:0000256" key="4">
    <source>
        <dbReference type="ARBA" id="ARBA00022475"/>
    </source>
</evidence>
<keyword evidence="14" id="KW-0966">Cell projection</keyword>
<feature type="region of interest" description="Disordered" evidence="10">
    <location>
        <begin position="301"/>
        <end position="353"/>
    </location>
</feature>
<dbReference type="Gene3D" id="3.30.300.30">
    <property type="match status" value="1"/>
</dbReference>
<dbReference type="InterPro" id="IPR006182">
    <property type="entry name" value="FliF_N_dom"/>
</dbReference>
<comment type="similarity">
    <text evidence="3 9">Belongs to the FliF family.</text>
</comment>
<dbReference type="Pfam" id="PF08345">
    <property type="entry name" value="YscJ_FliF_C"/>
    <property type="match status" value="1"/>
</dbReference>
<dbReference type="EMBL" id="JBHTGQ010000017">
    <property type="protein sequence ID" value="MFC7749738.1"/>
    <property type="molecule type" value="Genomic_DNA"/>
</dbReference>
<comment type="function">
    <text evidence="9">The M ring may be actively involved in energy transduction.</text>
</comment>
<dbReference type="NCBIfam" id="TIGR00206">
    <property type="entry name" value="fliF"/>
    <property type="match status" value="1"/>
</dbReference>
<keyword evidence="7 11" id="KW-0472">Membrane</keyword>
<evidence type="ECO:0000256" key="5">
    <source>
        <dbReference type="ARBA" id="ARBA00022692"/>
    </source>
</evidence>
<dbReference type="Proteomes" id="UP001596528">
    <property type="component" value="Unassembled WGS sequence"/>
</dbReference>
<dbReference type="PANTHER" id="PTHR30046:SF0">
    <property type="entry name" value="FLAGELLAR M-RING PROTEIN"/>
    <property type="match status" value="1"/>
</dbReference>
<sequence>MNEKLGRWRERLLLTWQKYSKKQQYAIIGVAVFSLAALVLVVATLSRTEYSTAFQNLRPEVASSIKAYLEGKGIPYKLSADGQSIGVPTNMVSEVKVDVASQNLLQGGSLGYGAFRESNTFGMTDNEFNVKLIDAIQGEIQQMISKISGVRDAKVLVTLPKESAFIQQDQQETKAAVMLTLEPGYSLDQRTVDTMYELVEKSLPNLKQDNITISDQYGNTYSHSKAGGAAGAAGIAGTVAEQLAIKKNYEAEIQKKVQSLLGPIVGGVNKVVPLAFVNMNFDKVAESRSLVTPVNEEDNTGIDISIQEISKSYRSDSGGEGGTAGTGDTDIPGYPGTSGSGNTESEELSRTVNREVNRIKQEVVKSPYVVRDLTISVGVEPPQRDNPESLTPELREAFQQILVGIVGTALADSGQTFTPEQLAAKVTVIPSPLTDVTEDGGFASSNWMYALYGAGAVGLLAAAGGTVWALRRRKQMQDLAAAETAASLETPKVQYPTIDLDQVTTENQIRKQLESLAKRKPEEFVDLLRTWLVEE</sequence>
<gene>
    <name evidence="14" type="primary">fliF</name>
    <name evidence="14" type="ORF">ACFQWB_07285</name>
</gene>
<dbReference type="PANTHER" id="PTHR30046">
    <property type="entry name" value="FLAGELLAR M-RING PROTEIN"/>
    <property type="match status" value="1"/>
</dbReference>
<evidence type="ECO:0000259" key="13">
    <source>
        <dbReference type="Pfam" id="PF08345"/>
    </source>
</evidence>
<dbReference type="PIRSF" id="PIRSF004862">
    <property type="entry name" value="FliF"/>
    <property type="match status" value="1"/>
</dbReference>
<evidence type="ECO:0000256" key="2">
    <source>
        <dbReference type="ARBA" id="ARBA00004651"/>
    </source>
</evidence>
<dbReference type="InterPro" id="IPR043427">
    <property type="entry name" value="YscJ/FliF"/>
</dbReference>
<keyword evidence="14" id="KW-0282">Flagellum</keyword>
<reference evidence="15" key="1">
    <citation type="journal article" date="2019" name="Int. J. Syst. Evol. Microbiol.">
        <title>The Global Catalogue of Microorganisms (GCM) 10K type strain sequencing project: providing services to taxonomists for standard genome sequencing and annotation.</title>
        <authorList>
            <consortium name="The Broad Institute Genomics Platform"/>
            <consortium name="The Broad Institute Genome Sequencing Center for Infectious Disease"/>
            <person name="Wu L."/>
            <person name="Ma J."/>
        </authorList>
    </citation>
    <scope>NUCLEOTIDE SEQUENCE [LARGE SCALE GENOMIC DNA]</scope>
    <source>
        <strain evidence="15">JCM 18657</strain>
    </source>
</reference>
<evidence type="ECO:0000259" key="12">
    <source>
        <dbReference type="Pfam" id="PF01514"/>
    </source>
</evidence>
<keyword evidence="8 9" id="KW-0975">Bacterial flagellum</keyword>
<evidence type="ECO:0000256" key="8">
    <source>
        <dbReference type="ARBA" id="ARBA00023143"/>
    </source>
</evidence>
<evidence type="ECO:0000313" key="15">
    <source>
        <dbReference type="Proteomes" id="UP001596528"/>
    </source>
</evidence>
<keyword evidence="4" id="KW-1003">Cell membrane</keyword>
<dbReference type="Pfam" id="PF01514">
    <property type="entry name" value="YscJ_FliF"/>
    <property type="match status" value="1"/>
</dbReference>
<feature type="domain" description="Flagellar M-ring C-terminal" evidence="13">
    <location>
        <begin position="262"/>
        <end position="407"/>
    </location>
</feature>
<feature type="domain" description="Flagellar M-ring N-terminal" evidence="12">
    <location>
        <begin position="46"/>
        <end position="222"/>
    </location>
</feature>
<evidence type="ECO:0000256" key="7">
    <source>
        <dbReference type="ARBA" id="ARBA00023136"/>
    </source>
</evidence>
<feature type="transmembrane region" description="Helical" evidence="11">
    <location>
        <begin position="25"/>
        <end position="45"/>
    </location>
</feature>
<feature type="transmembrane region" description="Helical" evidence="11">
    <location>
        <begin position="447"/>
        <end position="470"/>
    </location>
</feature>
<accession>A0ABW2V2I4</accession>
<dbReference type="PRINTS" id="PR01009">
    <property type="entry name" value="FLGMRINGFLIF"/>
</dbReference>
<evidence type="ECO:0000256" key="6">
    <source>
        <dbReference type="ARBA" id="ARBA00022989"/>
    </source>
</evidence>
<proteinExistence type="inferred from homology"/>
<dbReference type="RefSeq" id="WP_170209524.1">
    <property type="nucleotide sequence ID" value="NZ_JBHTGQ010000017.1"/>
</dbReference>